<comment type="cofactor">
    <cofactor evidence="1">
        <name>FMN</name>
        <dbReference type="ChEBI" id="CHEBI:58210"/>
    </cofactor>
</comment>
<evidence type="ECO:0000259" key="5">
    <source>
        <dbReference type="Pfam" id="PF01613"/>
    </source>
</evidence>
<keyword evidence="7" id="KW-1185">Reference proteome</keyword>
<sequence>MDIDAAYWDSMYALSSTPAVVTTVDLDGNVNAAALGAVVRISHDPVAITFTIGLGRDTTYNVSATGEFVVNIPSFNPEELRSMCLTGADLAPGKNELDYAGLTAMDSRIVKPPRIAEYNRHFECRVLWNMQWRDRLTVVGEVVAASCWSDVIDADGKLVWEAARPLTYCGGPYGLAFTPSFERTTVKLGSEVDDLMSSLRPTPPGYAGVMADHAPSERR</sequence>
<dbReference type="EMBL" id="MVHF01000020">
    <property type="protein sequence ID" value="ORA33430.1"/>
    <property type="molecule type" value="Genomic_DNA"/>
</dbReference>
<evidence type="ECO:0000256" key="3">
    <source>
        <dbReference type="ARBA" id="ARBA00022643"/>
    </source>
</evidence>
<evidence type="ECO:0000256" key="2">
    <source>
        <dbReference type="ARBA" id="ARBA00022630"/>
    </source>
</evidence>
<name>A0A1X0ATQ3_9MYCO</name>
<dbReference type="PANTHER" id="PTHR33798:SF5">
    <property type="entry name" value="FLAVIN REDUCTASE LIKE DOMAIN-CONTAINING PROTEIN"/>
    <property type="match status" value="1"/>
</dbReference>
<dbReference type="STRING" id="1927124.BST13_19380"/>
<dbReference type="Proteomes" id="UP000192448">
    <property type="component" value="Unassembled WGS sequence"/>
</dbReference>
<dbReference type="Pfam" id="PF01613">
    <property type="entry name" value="Flavin_Reduct"/>
    <property type="match status" value="1"/>
</dbReference>
<dbReference type="Gene3D" id="2.30.110.10">
    <property type="entry name" value="Electron Transport, Fmn-binding Protein, Chain A"/>
    <property type="match status" value="1"/>
</dbReference>
<reference evidence="6 7" key="1">
    <citation type="submission" date="2017-02" db="EMBL/GenBank/DDBJ databases">
        <title>The new phylogeny of genus Mycobacterium.</title>
        <authorList>
            <person name="Tortoli E."/>
            <person name="Trovato A."/>
            <person name="Cirillo D.M."/>
        </authorList>
    </citation>
    <scope>NUCLEOTIDE SEQUENCE [LARGE SCALE GENOMIC DNA]</scope>
    <source>
        <strain evidence="6 7">RW6</strain>
    </source>
</reference>
<dbReference type="InterPro" id="IPR012349">
    <property type="entry name" value="Split_barrel_FMN-bd"/>
</dbReference>
<dbReference type="AlphaFoldDB" id="A0A1X0ATQ3"/>
<gene>
    <name evidence="6" type="ORF">BST13_19380</name>
</gene>
<proteinExistence type="inferred from homology"/>
<dbReference type="InterPro" id="IPR002563">
    <property type="entry name" value="Flavin_Rdtase-like_dom"/>
</dbReference>
<dbReference type="SUPFAM" id="SSF50475">
    <property type="entry name" value="FMN-binding split barrel"/>
    <property type="match status" value="1"/>
</dbReference>
<evidence type="ECO:0000313" key="7">
    <source>
        <dbReference type="Proteomes" id="UP000192448"/>
    </source>
</evidence>
<keyword evidence="3" id="KW-0288">FMN</keyword>
<feature type="domain" description="Flavin reductase like" evidence="5">
    <location>
        <begin position="11"/>
        <end position="170"/>
    </location>
</feature>
<comment type="similarity">
    <text evidence="4">Belongs to the flavoredoxin family.</text>
</comment>
<evidence type="ECO:0000313" key="6">
    <source>
        <dbReference type="EMBL" id="ORA33430.1"/>
    </source>
</evidence>
<dbReference type="PANTHER" id="PTHR33798">
    <property type="entry name" value="FLAVOPROTEIN OXYGENASE"/>
    <property type="match status" value="1"/>
</dbReference>
<protein>
    <recommendedName>
        <fullName evidence="5">Flavin reductase like domain-containing protein</fullName>
    </recommendedName>
</protein>
<keyword evidence="2" id="KW-0285">Flavoprotein</keyword>
<accession>A0A1X0ATQ3</accession>
<dbReference type="GO" id="GO:0016646">
    <property type="term" value="F:oxidoreductase activity, acting on the CH-NH group of donors, NAD or NADP as acceptor"/>
    <property type="evidence" value="ECO:0007669"/>
    <property type="project" value="UniProtKB-ARBA"/>
</dbReference>
<evidence type="ECO:0000256" key="1">
    <source>
        <dbReference type="ARBA" id="ARBA00001917"/>
    </source>
</evidence>
<dbReference type="GO" id="GO:0010181">
    <property type="term" value="F:FMN binding"/>
    <property type="evidence" value="ECO:0007669"/>
    <property type="project" value="InterPro"/>
</dbReference>
<evidence type="ECO:0000256" key="4">
    <source>
        <dbReference type="ARBA" id="ARBA00038054"/>
    </source>
</evidence>
<comment type="caution">
    <text evidence="6">The sequence shown here is derived from an EMBL/GenBank/DDBJ whole genome shotgun (WGS) entry which is preliminary data.</text>
</comment>
<organism evidence="6 7">
    <name type="scientific">Mycobacterium aquaticum</name>
    <dbReference type="NCBI Taxonomy" id="1927124"/>
    <lineage>
        <taxon>Bacteria</taxon>
        <taxon>Bacillati</taxon>
        <taxon>Actinomycetota</taxon>
        <taxon>Actinomycetes</taxon>
        <taxon>Mycobacteriales</taxon>
        <taxon>Mycobacteriaceae</taxon>
        <taxon>Mycobacterium</taxon>
    </lineage>
</organism>